<feature type="non-terminal residue" evidence="1">
    <location>
        <position position="1"/>
    </location>
</feature>
<accession>D5REB0</accession>
<dbReference type="EMBL" id="ADVK01000044">
    <property type="protein sequence ID" value="EFG94850.1"/>
    <property type="molecule type" value="Genomic_DNA"/>
</dbReference>
<name>D5REB0_FUSN2</name>
<evidence type="ECO:0000313" key="2">
    <source>
        <dbReference type="Proteomes" id="UP000003643"/>
    </source>
</evidence>
<reference evidence="1 2" key="1">
    <citation type="submission" date="2010-04" db="EMBL/GenBank/DDBJ databases">
        <authorList>
            <person name="Qin X."/>
            <person name="Bachman B."/>
            <person name="Battles P."/>
            <person name="Bell A."/>
            <person name="Bess C."/>
            <person name="Bickham C."/>
            <person name="Chaboub L."/>
            <person name="Chen D."/>
            <person name="Coyle M."/>
            <person name="Deiros D.R."/>
            <person name="Dinh H."/>
            <person name="Forbes L."/>
            <person name="Fowler G."/>
            <person name="Francisco L."/>
            <person name="Fu Q."/>
            <person name="Gubbala S."/>
            <person name="Hale W."/>
            <person name="Han Y."/>
            <person name="Hemphill L."/>
            <person name="Highlander S.K."/>
            <person name="Hirani K."/>
            <person name="Hogues M."/>
            <person name="Jackson L."/>
            <person name="Jakkamsetti A."/>
            <person name="Javaid M."/>
            <person name="Jiang H."/>
            <person name="Korchina V."/>
            <person name="Kovar C."/>
            <person name="Lara F."/>
            <person name="Lee S."/>
            <person name="Mata R."/>
            <person name="Mathew T."/>
            <person name="Moen C."/>
            <person name="Morales K."/>
            <person name="Munidasa M."/>
            <person name="Nazareth L."/>
            <person name="Ngo R."/>
            <person name="Nguyen L."/>
            <person name="Okwuonu G."/>
            <person name="Ongeri F."/>
            <person name="Patil S."/>
            <person name="Petrosino J."/>
            <person name="Pham C."/>
            <person name="Pham P."/>
            <person name="Pu L.-L."/>
            <person name="Puazo M."/>
            <person name="Raj R."/>
            <person name="Reid J."/>
            <person name="Rouhana J."/>
            <person name="Saada N."/>
            <person name="Shang Y."/>
            <person name="Simmons D."/>
            <person name="Thornton R."/>
            <person name="Warren J."/>
            <person name="Weissenberger G."/>
            <person name="Zhang J."/>
            <person name="Zhang L."/>
            <person name="Zhou C."/>
            <person name="Zhu D."/>
            <person name="Muzny D."/>
            <person name="Worley K."/>
            <person name="Gibbs R."/>
        </authorList>
    </citation>
    <scope>NUCLEOTIDE SEQUENCE [LARGE SCALE GENOMIC DNA]</scope>
    <source>
        <strain evidence="2">ATCC 23726 / VPI 4351</strain>
    </source>
</reference>
<gene>
    <name evidence="1" type="ORF">HMPREF0397_1545</name>
</gene>
<dbReference type="AlphaFoldDB" id="D5REB0"/>
<dbReference type="InterPro" id="IPR023214">
    <property type="entry name" value="HAD_sf"/>
</dbReference>
<comment type="caution">
    <text evidence="1">The sequence shown here is derived from an EMBL/GenBank/DDBJ whole genome shotgun (WGS) entry which is preliminary data.</text>
</comment>
<organism evidence="1 2">
    <name type="scientific">Fusobacterium nucleatum subsp. nucleatum (strain ATCC 23726 / VPI 4351)</name>
    <dbReference type="NCBI Taxonomy" id="525283"/>
    <lineage>
        <taxon>Bacteria</taxon>
        <taxon>Fusobacteriati</taxon>
        <taxon>Fusobacteriota</taxon>
        <taxon>Fusobacteriia</taxon>
        <taxon>Fusobacteriales</taxon>
        <taxon>Fusobacteriaceae</taxon>
        <taxon>Fusobacterium</taxon>
    </lineage>
</organism>
<proteinExistence type="predicted"/>
<dbReference type="Gene3D" id="3.40.50.1000">
    <property type="entry name" value="HAD superfamily/HAD-like"/>
    <property type="match status" value="1"/>
</dbReference>
<protein>
    <submittedName>
        <fullName evidence="1">Uncharacterized protein</fullName>
    </submittedName>
</protein>
<sequence>PILVAGDAVGDESMLTKFEDTEVLLIMKREGKLDDVAKDSRALIQKRNAQTGLLDPKN</sequence>
<dbReference type="Proteomes" id="UP000003643">
    <property type="component" value="Unassembled WGS sequence"/>
</dbReference>
<evidence type="ECO:0000313" key="1">
    <source>
        <dbReference type="EMBL" id="EFG94850.1"/>
    </source>
</evidence>